<keyword evidence="1" id="KW-1133">Transmembrane helix</keyword>
<dbReference type="Proteomes" id="UP001595925">
    <property type="component" value="Unassembled WGS sequence"/>
</dbReference>
<feature type="transmembrane region" description="Helical" evidence="1">
    <location>
        <begin position="279"/>
        <end position="301"/>
    </location>
</feature>
<comment type="caution">
    <text evidence="2">The sequence shown here is derived from an EMBL/GenBank/DDBJ whole genome shotgun (WGS) entry which is preliminary data.</text>
</comment>
<dbReference type="AlphaFoldDB" id="A0ABD5QBR2"/>
<evidence type="ECO:0000313" key="3">
    <source>
        <dbReference type="Proteomes" id="UP001595925"/>
    </source>
</evidence>
<dbReference type="Pfam" id="PF09997">
    <property type="entry name" value="DUF2238"/>
    <property type="match status" value="1"/>
</dbReference>
<reference evidence="2 3" key="1">
    <citation type="journal article" date="2019" name="Int. J. Syst. Evol. Microbiol.">
        <title>The Global Catalogue of Microorganisms (GCM) 10K type strain sequencing project: providing services to taxonomists for standard genome sequencing and annotation.</title>
        <authorList>
            <consortium name="The Broad Institute Genomics Platform"/>
            <consortium name="The Broad Institute Genome Sequencing Center for Infectious Disease"/>
            <person name="Wu L."/>
            <person name="Ma J."/>
        </authorList>
    </citation>
    <scope>NUCLEOTIDE SEQUENCE [LARGE SCALE GENOMIC DNA]</scope>
    <source>
        <strain evidence="2 3">CGMCC 1.15824</strain>
    </source>
</reference>
<organism evidence="2 3">
    <name type="scientific">Saliphagus infecundisoli</name>
    <dbReference type="NCBI Taxonomy" id="1849069"/>
    <lineage>
        <taxon>Archaea</taxon>
        <taxon>Methanobacteriati</taxon>
        <taxon>Methanobacteriota</taxon>
        <taxon>Stenosarchaea group</taxon>
        <taxon>Halobacteria</taxon>
        <taxon>Halobacteriales</taxon>
        <taxon>Natrialbaceae</taxon>
        <taxon>Saliphagus</taxon>
    </lineage>
</organism>
<name>A0ABD5QBR2_9EURY</name>
<feature type="transmembrane region" description="Helical" evidence="1">
    <location>
        <begin position="167"/>
        <end position="185"/>
    </location>
</feature>
<feature type="transmembrane region" description="Helical" evidence="1">
    <location>
        <begin position="92"/>
        <end position="110"/>
    </location>
</feature>
<evidence type="ECO:0000256" key="1">
    <source>
        <dbReference type="SAM" id="Phobius"/>
    </source>
</evidence>
<keyword evidence="1" id="KW-0812">Transmembrane</keyword>
<feature type="transmembrane region" description="Helical" evidence="1">
    <location>
        <begin position="117"/>
        <end position="137"/>
    </location>
</feature>
<accession>A0ABD5QBR2</accession>
<dbReference type="RefSeq" id="WP_224828525.1">
    <property type="nucleotide sequence ID" value="NZ_JAIVEF010000007.1"/>
</dbReference>
<proteinExistence type="predicted"/>
<dbReference type="InterPro" id="IPR014509">
    <property type="entry name" value="YjdF-like"/>
</dbReference>
<sequence length="424" mass="44779">MHDGRFDGTGANALLGWLAVAVLAGLAIREGLAGSYRWFSLTAAAIVPVVLPAATLRDPRAMPPWELIALVAVPVADAALLGETLLSPVATYLAVAAVALIVAVDLHTFTAVRMTRAFALALVVIATLAVAATWNVAQWVSDTALGTDYLVSDRSGDAANHAMMIDFLYATLAGLLAGVVLAGYLRWRSFAPTAAGVPRSAPEEVPEPTPSFSRERFALPDERLAQCSWAMQLALGVLLVYGLLARDVTTITNAAIALSVTALPAVLERNYRLPIEPELVVWLTAAAFLHVLGSAGLYDLLGQWDTLTHTLSASLVAATGYTVVRTVDLHSEEVYLPSRTMFAFILLFVLAVGVVWELAEFGVDFLAQRFVGGDAVLAQHGIDDTVTDLLFNLVGAVVAATLGASYLTETSARLAGRIGGRTGD</sequence>
<evidence type="ECO:0008006" key="4">
    <source>
        <dbReference type="Google" id="ProtNLM"/>
    </source>
</evidence>
<keyword evidence="3" id="KW-1185">Reference proteome</keyword>
<gene>
    <name evidence="2" type="ORF">ACFPFO_05230</name>
</gene>
<feature type="transmembrane region" description="Helical" evidence="1">
    <location>
        <begin position="307"/>
        <end position="324"/>
    </location>
</feature>
<feature type="transmembrane region" description="Helical" evidence="1">
    <location>
        <begin position="336"/>
        <end position="356"/>
    </location>
</feature>
<feature type="transmembrane region" description="Helical" evidence="1">
    <location>
        <begin position="389"/>
        <end position="407"/>
    </location>
</feature>
<protein>
    <recommendedName>
        <fullName evidence="4">DUF2238 domain-containing protein</fullName>
    </recommendedName>
</protein>
<evidence type="ECO:0000313" key="2">
    <source>
        <dbReference type="EMBL" id="MFC4987176.1"/>
    </source>
</evidence>
<feature type="transmembrane region" description="Helical" evidence="1">
    <location>
        <begin position="12"/>
        <end position="29"/>
    </location>
</feature>
<dbReference type="EMBL" id="JBHSJG010000018">
    <property type="protein sequence ID" value="MFC4987176.1"/>
    <property type="molecule type" value="Genomic_DNA"/>
</dbReference>
<feature type="transmembrane region" description="Helical" evidence="1">
    <location>
        <begin position="35"/>
        <end position="55"/>
    </location>
</feature>
<keyword evidence="1" id="KW-0472">Membrane</keyword>